<evidence type="ECO:0000313" key="11">
    <source>
        <dbReference type="EMBL" id="THG21481.1"/>
    </source>
</evidence>
<gene>
    <name evidence="11" type="ORF">TEA_024285</name>
</gene>
<keyword evidence="8" id="KW-0539">Nucleus</keyword>
<evidence type="ECO:0000256" key="6">
    <source>
        <dbReference type="ARBA" id="ARBA00023159"/>
    </source>
</evidence>
<evidence type="ECO:0000256" key="3">
    <source>
        <dbReference type="ARBA" id="ARBA00022821"/>
    </source>
</evidence>
<evidence type="ECO:0000256" key="9">
    <source>
        <dbReference type="SAM" id="MobiDB-lite"/>
    </source>
</evidence>
<dbReference type="AlphaFoldDB" id="A0A4S4EWU4"/>
<dbReference type="GO" id="GO:0006952">
    <property type="term" value="P:defense response"/>
    <property type="evidence" value="ECO:0007669"/>
    <property type="project" value="UniProtKB-KW"/>
</dbReference>
<evidence type="ECO:0000256" key="1">
    <source>
        <dbReference type="ARBA" id="ARBA00004123"/>
    </source>
</evidence>
<evidence type="ECO:0000256" key="4">
    <source>
        <dbReference type="ARBA" id="ARBA00023015"/>
    </source>
</evidence>
<keyword evidence="2" id="KW-0936">Ethylene signaling pathway</keyword>
<comment type="caution">
    <text evidence="11">The sequence shown here is derived from an EMBL/GenBank/DDBJ whole genome shotgun (WGS) entry which is preliminary data.</text>
</comment>
<feature type="domain" description="AP2/ERF" evidence="10">
    <location>
        <begin position="297"/>
        <end position="355"/>
    </location>
</feature>
<evidence type="ECO:0000256" key="8">
    <source>
        <dbReference type="ARBA" id="ARBA00023242"/>
    </source>
</evidence>
<dbReference type="SMART" id="SM00380">
    <property type="entry name" value="AP2"/>
    <property type="match status" value="1"/>
</dbReference>
<keyword evidence="3" id="KW-0611">Plant defense</keyword>
<keyword evidence="5" id="KW-0238">DNA-binding</keyword>
<dbReference type="InterPro" id="IPR016177">
    <property type="entry name" value="DNA-bd_dom_sf"/>
</dbReference>
<keyword evidence="4" id="KW-0805">Transcription regulation</keyword>
<evidence type="ECO:0000313" key="12">
    <source>
        <dbReference type="Proteomes" id="UP000306102"/>
    </source>
</evidence>
<dbReference type="Gene3D" id="3.30.730.10">
    <property type="entry name" value="AP2/ERF domain"/>
    <property type="match status" value="1"/>
</dbReference>
<dbReference type="FunFam" id="3.30.730.10:FF:000001">
    <property type="entry name" value="Ethylene-responsive transcription factor 2"/>
    <property type="match status" value="1"/>
</dbReference>
<comment type="subcellular location">
    <subcellularLocation>
        <location evidence="1">Nucleus</location>
    </subcellularLocation>
</comment>
<organism evidence="11 12">
    <name type="scientific">Camellia sinensis var. sinensis</name>
    <name type="common">China tea</name>
    <dbReference type="NCBI Taxonomy" id="542762"/>
    <lineage>
        <taxon>Eukaryota</taxon>
        <taxon>Viridiplantae</taxon>
        <taxon>Streptophyta</taxon>
        <taxon>Embryophyta</taxon>
        <taxon>Tracheophyta</taxon>
        <taxon>Spermatophyta</taxon>
        <taxon>Magnoliopsida</taxon>
        <taxon>eudicotyledons</taxon>
        <taxon>Gunneridae</taxon>
        <taxon>Pentapetalae</taxon>
        <taxon>asterids</taxon>
        <taxon>Ericales</taxon>
        <taxon>Theaceae</taxon>
        <taxon>Camellia</taxon>
    </lineage>
</organism>
<keyword evidence="6" id="KW-0010">Activator</keyword>
<dbReference type="PROSITE" id="PS51032">
    <property type="entry name" value="AP2_ERF"/>
    <property type="match status" value="1"/>
</dbReference>
<dbReference type="GO" id="GO:0000976">
    <property type="term" value="F:transcription cis-regulatory region binding"/>
    <property type="evidence" value="ECO:0007669"/>
    <property type="project" value="UniProtKB-ARBA"/>
</dbReference>
<protein>
    <recommendedName>
        <fullName evidence="10">AP2/ERF domain-containing protein</fullName>
    </recommendedName>
</protein>
<dbReference type="SUPFAM" id="SSF54171">
    <property type="entry name" value="DNA-binding domain"/>
    <property type="match status" value="1"/>
</dbReference>
<dbReference type="InterPro" id="IPR001471">
    <property type="entry name" value="AP2/ERF_dom"/>
</dbReference>
<dbReference type="InterPro" id="IPR036955">
    <property type="entry name" value="AP2/ERF_dom_sf"/>
</dbReference>
<feature type="region of interest" description="Disordered" evidence="9">
    <location>
        <begin position="66"/>
        <end position="126"/>
    </location>
</feature>
<sequence length="409" mass="45763">MANLETFPGGQSGDAQDKRGRSYGHSRSPDGHWRRRESHARRLEHKLRDQDAVIRRMAVDMEELKRHVKGKGVAGVGDHSERTPSRRLGSQNQRHTPAISITRSYRDGDSDVRAEKSSAQDSTYWPSRPVTTSRYSYSACSEDLRAVLKERAHWQETQRIPAFQRLSYGVHASKELVLERIRQHLLGEFTSTQSFITNLNFSNSSHHHDSILDIKPIFSSQKSDLSVSSSGSGSDSNSNSNSSLIYLNPDLDFSDYESKPEIADLSPSLNVSVQKLKTNESGSGPSGLNGDEAERSHYRGVRRRPWGKFAAEIRDPNRKGCRVWLGTFDAAVEAARAYDCAAFKMRGSKAILNFPLDAGKSDPPVSTGRKRWSEGGAERSEERRRRESDSSRRNVTTYSDGDGVFNGVM</sequence>
<feature type="region of interest" description="Disordered" evidence="9">
    <location>
        <begin position="356"/>
        <end position="409"/>
    </location>
</feature>
<dbReference type="Pfam" id="PF00847">
    <property type="entry name" value="AP2"/>
    <property type="match status" value="1"/>
</dbReference>
<keyword evidence="7" id="KW-0804">Transcription</keyword>
<evidence type="ECO:0000256" key="2">
    <source>
        <dbReference type="ARBA" id="ARBA00022745"/>
    </source>
</evidence>
<dbReference type="PANTHER" id="PTHR31190">
    <property type="entry name" value="DNA-BINDING DOMAIN"/>
    <property type="match status" value="1"/>
</dbReference>
<evidence type="ECO:0000256" key="7">
    <source>
        <dbReference type="ARBA" id="ARBA00023163"/>
    </source>
</evidence>
<evidence type="ECO:0000259" key="10">
    <source>
        <dbReference type="PROSITE" id="PS51032"/>
    </source>
</evidence>
<evidence type="ECO:0000256" key="5">
    <source>
        <dbReference type="ARBA" id="ARBA00023125"/>
    </source>
</evidence>
<dbReference type="InterPro" id="IPR044808">
    <property type="entry name" value="ERF_plant"/>
</dbReference>
<reference evidence="11 12" key="1">
    <citation type="journal article" date="2018" name="Proc. Natl. Acad. Sci. U.S.A.">
        <title>Draft genome sequence of Camellia sinensis var. sinensis provides insights into the evolution of the tea genome and tea quality.</title>
        <authorList>
            <person name="Wei C."/>
            <person name="Yang H."/>
            <person name="Wang S."/>
            <person name="Zhao J."/>
            <person name="Liu C."/>
            <person name="Gao L."/>
            <person name="Xia E."/>
            <person name="Lu Y."/>
            <person name="Tai Y."/>
            <person name="She G."/>
            <person name="Sun J."/>
            <person name="Cao H."/>
            <person name="Tong W."/>
            <person name="Gao Q."/>
            <person name="Li Y."/>
            <person name="Deng W."/>
            <person name="Jiang X."/>
            <person name="Wang W."/>
            <person name="Chen Q."/>
            <person name="Zhang S."/>
            <person name="Li H."/>
            <person name="Wu J."/>
            <person name="Wang P."/>
            <person name="Li P."/>
            <person name="Shi C."/>
            <person name="Zheng F."/>
            <person name="Jian J."/>
            <person name="Huang B."/>
            <person name="Shan D."/>
            <person name="Shi M."/>
            <person name="Fang C."/>
            <person name="Yue Y."/>
            <person name="Li F."/>
            <person name="Li D."/>
            <person name="Wei S."/>
            <person name="Han B."/>
            <person name="Jiang C."/>
            <person name="Yin Y."/>
            <person name="Xia T."/>
            <person name="Zhang Z."/>
            <person name="Bennetzen J.L."/>
            <person name="Zhao S."/>
            <person name="Wan X."/>
        </authorList>
    </citation>
    <scope>NUCLEOTIDE SEQUENCE [LARGE SCALE GENOMIC DNA]</scope>
    <source>
        <strain evidence="12">cv. Shuchazao</strain>
        <tissue evidence="11">Leaf</tissue>
    </source>
</reference>
<feature type="compositionally biased region" description="Basic residues" evidence="9">
    <location>
        <begin position="33"/>
        <end position="44"/>
    </location>
</feature>
<dbReference type="GO" id="GO:0009873">
    <property type="term" value="P:ethylene-activated signaling pathway"/>
    <property type="evidence" value="ECO:0007669"/>
    <property type="project" value="UniProtKB-KW"/>
</dbReference>
<feature type="compositionally biased region" description="Basic and acidic residues" evidence="9">
    <location>
        <begin position="104"/>
        <end position="118"/>
    </location>
</feature>
<feature type="compositionally biased region" description="Basic and acidic residues" evidence="9">
    <location>
        <begin position="371"/>
        <end position="392"/>
    </location>
</feature>
<name>A0A4S4EWU4_CAMSN</name>
<feature type="region of interest" description="Disordered" evidence="9">
    <location>
        <begin position="277"/>
        <end position="296"/>
    </location>
</feature>
<dbReference type="PRINTS" id="PR00367">
    <property type="entry name" value="ETHRSPELEMNT"/>
</dbReference>
<proteinExistence type="predicted"/>
<dbReference type="CDD" id="cd00018">
    <property type="entry name" value="AP2"/>
    <property type="match status" value="1"/>
</dbReference>
<dbReference type="EMBL" id="SDRB02001386">
    <property type="protein sequence ID" value="THG21481.1"/>
    <property type="molecule type" value="Genomic_DNA"/>
</dbReference>
<dbReference type="GO" id="GO:0005634">
    <property type="term" value="C:nucleus"/>
    <property type="evidence" value="ECO:0007669"/>
    <property type="project" value="UniProtKB-SubCell"/>
</dbReference>
<feature type="compositionally biased region" description="Polar residues" evidence="9">
    <location>
        <begin position="88"/>
        <end position="103"/>
    </location>
</feature>
<dbReference type="Proteomes" id="UP000306102">
    <property type="component" value="Unassembled WGS sequence"/>
</dbReference>
<feature type="region of interest" description="Disordered" evidence="9">
    <location>
        <begin position="1"/>
        <end position="44"/>
    </location>
</feature>
<keyword evidence="12" id="KW-1185">Reference proteome</keyword>
<dbReference type="GO" id="GO:0003700">
    <property type="term" value="F:DNA-binding transcription factor activity"/>
    <property type="evidence" value="ECO:0007669"/>
    <property type="project" value="InterPro"/>
</dbReference>
<dbReference type="PANTHER" id="PTHR31190:SF499">
    <property type="entry name" value="ETHYLENE-RESPONSIVE TRANSCRIPTION FACTOR ERF105"/>
    <property type="match status" value="1"/>
</dbReference>
<accession>A0A4S4EWU4</accession>